<gene>
    <name evidence="6" type="ORF">AC230_16805</name>
</gene>
<evidence type="ECO:0000256" key="1">
    <source>
        <dbReference type="ARBA" id="ARBA00009080"/>
    </source>
</evidence>
<evidence type="ECO:0000313" key="7">
    <source>
        <dbReference type="Proteomes" id="UP000037288"/>
    </source>
</evidence>
<name>A0A0K9XFT6_9ACTN</name>
<evidence type="ECO:0000256" key="3">
    <source>
        <dbReference type="SAM" id="SignalP"/>
    </source>
</evidence>
<comment type="similarity">
    <text evidence="1">Belongs to the HIBADH-related family.</text>
</comment>
<dbReference type="GO" id="GO:0000785">
    <property type="term" value="C:chromatin"/>
    <property type="evidence" value="ECO:0007669"/>
    <property type="project" value="TreeGrafter"/>
</dbReference>
<dbReference type="GO" id="GO:0031491">
    <property type="term" value="F:nucleosome binding"/>
    <property type="evidence" value="ECO:0007669"/>
    <property type="project" value="TreeGrafter"/>
</dbReference>
<dbReference type="PATRIC" id="fig|1678637.3.peg.3622"/>
<feature type="domain" description="NADPH-dependent reductive aminase-like C-terminal" evidence="5">
    <location>
        <begin position="160"/>
        <end position="286"/>
    </location>
</feature>
<dbReference type="Pfam" id="PF21761">
    <property type="entry name" value="RedAm-like_C"/>
    <property type="match status" value="1"/>
</dbReference>
<dbReference type="AlphaFoldDB" id="A0A0K9XFT6"/>
<dbReference type="PIRSF" id="PIRSF000103">
    <property type="entry name" value="HIBADH"/>
    <property type="match status" value="1"/>
</dbReference>
<dbReference type="InterPro" id="IPR015815">
    <property type="entry name" value="HIBADH-related"/>
</dbReference>
<dbReference type="RefSeq" id="WP_049716960.1">
    <property type="nucleotide sequence ID" value="NZ_LFXA01000009.1"/>
</dbReference>
<dbReference type="Pfam" id="PF03446">
    <property type="entry name" value="NAD_binding_2"/>
    <property type="match status" value="1"/>
</dbReference>
<evidence type="ECO:0000313" key="6">
    <source>
        <dbReference type="EMBL" id="KNB51946.1"/>
    </source>
</evidence>
<dbReference type="GO" id="GO:0003677">
    <property type="term" value="F:DNA binding"/>
    <property type="evidence" value="ECO:0007669"/>
    <property type="project" value="TreeGrafter"/>
</dbReference>
<dbReference type="EMBL" id="LFXA01000009">
    <property type="protein sequence ID" value="KNB51946.1"/>
    <property type="molecule type" value="Genomic_DNA"/>
</dbReference>
<dbReference type="PANTHER" id="PTHR43580:SF2">
    <property type="entry name" value="CYTOKINE-LIKE NUCLEAR FACTOR N-PAC"/>
    <property type="match status" value="1"/>
</dbReference>
<dbReference type="InterPro" id="IPR006115">
    <property type="entry name" value="6PGDH_NADP-bd"/>
</dbReference>
<dbReference type="GO" id="GO:0050661">
    <property type="term" value="F:NADP binding"/>
    <property type="evidence" value="ECO:0007669"/>
    <property type="project" value="InterPro"/>
</dbReference>
<dbReference type="SUPFAM" id="SSF51735">
    <property type="entry name" value="NAD(P)-binding Rossmann-fold domains"/>
    <property type="match status" value="1"/>
</dbReference>
<protein>
    <submittedName>
        <fullName evidence="6">6-phosphogluconate dehydrogenase</fullName>
    </submittedName>
</protein>
<dbReference type="Proteomes" id="UP000037288">
    <property type="component" value="Unassembled WGS sequence"/>
</dbReference>
<reference evidence="7" key="1">
    <citation type="submission" date="2015-07" db="EMBL/GenBank/DDBJ databases">
        <title>Draft genome sequence of Streptomyces sp. CMAA 1322, a bacterium isolated from Caatinga biome, from dry forest semiarid of Brazil.</title>
        <authorList>
            <person name="Santos S.N."/>
            <person name="Gacesa R."/>
            <person name="Taketani R.G."/>
            <person name="Long P.F."/>
            <person name="Melo I.S."/>
        </authorList>
    </citation>
    <scope>NUCLEOTIDE SEQUENCE [LARGE SCALE GENOMIC DNA]</scope>
    <source>
        <strain evidence="7">CMAA 1322</strain>
    </source>
</reference>
<feature type="chain" id="PRO_5039448567" evidence="3">
    <location>
        <begin position="19"/>
        <end position="291"/>
    </location>
</feature>
<dbReference type="InterPro" id="IPR036291">
    <property type="entry name" value="NAD(P)-bd_dom_sf"/>
</dbReference>
<dbReference type="InterPro" id="IPR051265">
    <property type="entry name" value="HIBADH-related_NP60_sf"/>
</dbReference>
<evidence type="ECO:0000256" key="2">
    <source>
        <dbReference type="ARBA" id="ARBA00023002"/>
    </source>
</evidence>
<organism evidence="6 7">
    <name type="scientific">Streptomyces caatingaensis</name>
    <dbReference type="NCBI Taxonomy" id="1678637"/>
    <lineage>
        <taxon>Bacteria</taxon>
        <taxon>Bacillati</taxon>
        <taxon>Actinomycetota</taxon>
        <taxon>Actinomycetes</taxon>
        <taxon>Kitasatosporales</taxon>
        <taxon>Streptomycetaceae</taxon>
        <taxon>Streptomyces</taxon>
    </lineage>
</organism>
<keyword evidence="7" id="KW-1185">Reference proteome</keyword>
<proteinExistence type="inferred from homology"/>
<comment type="caution">
    <text evidence="6">The sequence shown here is derived from an EMBL/GenBank/DDBJ whole genome shotgun (WGS) entry which is preliminary data.</text>
</comment>
<dbReference type="Gene3D" id="1.10.1040.10">
    <property type="entry name" value="N-(1-d-carboxylethyl)-l-norvaline Dehydrogenase, domain 2"/>
    <property type="match status" value="1"/>
</dbReference>
<dbReference type="GO" id="GO:0140673">
    <property type="term" value="P:transcription elongation-coupled chromatin remodeling"/>
    <property type="evidence" value="ECO:0007669"/>
    <property type="project" value="TreeGrafter"/>
</dbReference>
<accession>A0A0K9XFT6</accession>
<dbReference type="PANTHER" id="PTHR43580">
    <property type="entry name" value="OXIDOREDUCTASE GLYR1-RELATED"/>
    <property type="match status" value="1"/>
</dbReference>
<dbReference type="InterPro" id="IPR013328">
    <property type="entry name" value="6PGD_dom2"/>
</dbReference>
<dbReference type="InterPro" id="IPR048666">
    <property type="entry name" value="RedAm-like_C"/>
</dbReference>
<sequence>MSANVTVLGLGAMGTALAGAFLSAGHRTTVWNRTAGRADALVAKGAAEAAGPAEGLAASELVVVCLATYGTVREVLDPVADGLAGRTLVNLTSGTPEEARETAAWAAAHGAAYLDGGIMTTPPGIGDPGFMLLYSGERAVFDAHREVLAALGDPVHLGADAGLASLYDTALLGLMWAALTGWLHGAALAGADGGTTATAFTEVAGRWMKAVGVFMNTYAPQVDAGRYPGDDATLDVHAAAVEHLVHASEARGIASGLPEVFRELTRRGVEAGHGRDSWARLVEFVRGEVRA</sequence>
<dbReference type="Gene3D" id="3.40.50.720">
    <property type="entry name" value="NAD(P)-binding Rossmann-like Domain"/>
    <property type="match status" value="1"/>
</dbReference>
<feature type="domain" description="6-phosphogluconate dehydrogenase NADP-binding" evidence="4">
    <location>
        <begin position="5"/>
        <end position="155"/>
    </location>
</feature>
<dbReference type="GO" id="GO:0016491">
    <property type="term" value="F:oxidoreductase activity"/>
    <property type="evidence" value="ECO:0007669"/>
    <property type="project" value="UniProtKB-KW"/>
</dbReference>
<keyword evidence="2" id="KW-0560">Oxidoreductase</keyword>
<dbReference type="STRING" id="1678637.AC230_16805"/>
<evidence type="ECO:0000259" key="4">
    <source>
        <dbReference type="Pfam" id="PF03446"/>
    </source>
</evidence>
<dbReference type="OrthoDB" id="4029976at2"/>
<keyword evidence="3" id="KW-0732">Signal</keyword>
<evidence type="ECO:0000259" key="5">
    <source>
        <dbReference type="Pfam" id="PF21761"/>
    </source>
</evidence>
<feature type="signal peptide" evidence="3">
    <location>
        <begin position="1"/>
        <end position="18"/>
    </location>
</feature>